<dbReference type="CDD" id="cd07247">
    <property type="entry name" value="SgaA_N_like"/>
    <property type="match status" value="1"/>
</dbReference>
<dbReference type="Proteomes" id="UP000293912">
    <property type="component" value="Chromosome"/>
</dbReference>
<name>A0A4P6WY25_HYDPS</name>
<dbReference type="PANTHER" id="PTHR33993:SF2">
    <property type="entry name" value="VOC DOMAIN-CONTAINING PROTEIN"/>
    <property type="match status" value="1"/>
</dbReference>
<evidence type="ECO:0000259" key="1">
    <source>
        <dbReference type="PROSITE" id="PS51819"/>
    </source>
</evidence>
<evidence type="ECO:0000313" key="3">
    <source>
        <dbReference type="Proteomes" id="UP000293912"/>
    </source>
</evidence>
<dbReference type="Pfam" id="PF00903">
    <property type="entry name" value="Glyoxalase"/>
    <property type="match status" value="1"/>
</dbReference>
<reference evidence="2 3" key="1">
    <citation type="submission" date="2019-03" db="EMBL/GenBank/DDBJ databases">
        <authorList>
            <person name="Sebastian G."/>
            <person name="Baumann P."/>
            <person name="Ruckert C."/>
            <person name="Kalinowski J."/>
            <person name="Nebel B."/>
            <person name="Takors R."/>
            <person name="Blombach B."/>
        </authorList>
    </citation>
    <scope>NUCLEOTIDE SEQUENCE [LARGE SCALE GENOMIC DNA]</scope>
    <source>
        <strain evidence="2 3">DSM 1084</strain>
    </source>
</reference>
<dbReference type="KEGG" id="hpse:HPF_01130"/>
<keyword evidence="3" id="KW-1185">Reference proteome</keyword>
<dbReference type="PROSITE" id="PS51819">
    <property type="entry name" value="VOC"/>
    <property type="match status" value="1"/>
</dbReference>
<dbReference type="EMBL" id="CP037867">
    <property type="protein sequence ID" value="QBM26261.1"/>
    <property type="molecule type" value="Genomic_DNA"/>
</dbReference>
<dbReference type="SUPFAM" id="SSF54593">
    <property type="entry name" value="Glyoxalase/Bleomycin resistance protein/Dihydroxybiphenyl dioxygenase"/>
    <property type="match status" value="1"/>
</dbReference>
<dbReference type="Gene3D" id="3.10.180.10">
    <property type="entry name" value="2,3-Dihydroxybiphenyl 1,2-Dioxygenase, domain 1"/>
    <property type="match status" value="1"/>
</dbReference>
<dbReference type="AlphaFoldDB" id="A0A4P6WY25"/>
<evidence type="ECO:0000313" key="2">
    <source>
        <dbReference type="EMBL" id="QBM26261.1"/>
    </source>
</evidence>
<dbReference type="RefSeq" id="WP_133155507.1">
    <property type="nucleotide sequence ID" value="NZ_CP037867.1"/>
</dbReference>
<proteinExistence type="predicted"/>
<gene>
    <name evidence="2" type="ORF">HPF_01130</name>
</gene>
<organism evidence="2 3">
    <name type="scientific">Hydrogenophaga pseudoflava</name>
    <name type="common">Pseudomonas carboxydoflava</name>
    <dbReference type="NCBI Taxonomy" id="47421"/>
    <lineage>
        <taxon>Bacteria</taxon>
        <taxon>Pseudomonadati</taxon>
        <taxon>Pseudomonadota</taxon>
        <taxon>Betaproteobacteria</taxon>
        <taxon>Burkholderiales</taxon>
        <taxon>Comamonadaceae</taxon>
        <taxon>Hydrogenophaga</taxon>
    </lineage>
</organism>
<sequence>MAHALNWFEIPVADMDRAVRFYEALTRQSLKREAFGGPGQELAVFPGDREADVRGALFKSPAMQPAAQGTLVYLNAGETLEPWLSRIEAAGGRLALSKVTLPDGMGCFAHIIDSEGNRVGIHALA</sequence>
<dbReference type="InterPro" id="IPR029068">
    <property type="entry name" value="Glyas_Bleomycin-R_OHBP_Dase"/>
</dbReference>
<dbReference type="InterPro" id="IPR052164">
    <property type="entry name" value="Anthracycline_SecMetBiosynth"/>
</dbReference>
<dbReference type="InterPro" id="IPR004360">
    <property type="entry name" value="Glyas_Fos-R_dOase_dom"/>
</dbReference>
<feature type="domain" description="VOC" evidence="1">
    <location>
        <begin position="4"/>
        <end position="124"/>
    </location>
</feature>
<accession>A0A4P6WY25</accession>
<dbReference type="InterPro" id="IPR037523">
    <property type="entry name" value="VOC_core"/>
</dbReference>
<protein>
    <submittedName>
        <fullName evidence="2">Glyoxalase-like domain protein</fullName>
    </submittedName>
</protein>
<dbReference type="PANTHER" id="PTHR33993">
    <property type="entry name" value="GLYOXALASE-RELATED"/>
    <property type="match status" value="1"/>
</dbReference>